<evidence type="ECO:0000256" key="2">
    <source>
        <dbReference type="ARBA" id="ARBA00005810"/>
    </source>
</evidence>
<protein>
    <recommendedName>
        <fullName evidence="4">2-amino-4-hydroxy-6-hydroxymethyldihydropteridine pyrophosphokinase</fullName>
        <ecNumber evidence="3">2.7.6.3</ecNumber>
    </recommendedName>
    <alternativeName>
        <fullName evidence="11">6-hydroxymethyl-7,8-dihydropterin pyrophosphokinase</fullName>
    </alternativeName>
    <alternativeName>
        <fullName evidence="12">7,8-dihydro-6-hydroxymethylpterin-pyrophosphokinase</fullName>
    </alternativeName>
</protein>
<dbReference type="Pfam" id="PF01288">
    <property type="entry name" value="HPPK"/>
    <property type="match status" value="1"/>
</dbReference>
<evidence type="ECO:0000256" key="6">
    <source>
        <dbReference type="ARBA" id="ARBA00022741"/>
    </source>
</evidence>
<evidence type="ECO:0000256" key="7">
    <source>
        <dbReference type="ARBA" id="ARBA00022777"/>
    </source>
</evidence>
<dbReference type="PANTHER" id="PTHR43071">
    <property type="entry name" value="2-AMINO-4-HYDROXY-6-HYDROXYMETHYLDIHYDROPTERIDINE PYROPHOSPHOKINASE"/>
    <property type="match status" value="1"/>
</dbReference>
<dbReference type="EC" id="2.7.6.3" evidence="3"/>
<evidence type="ECO:0000256" key="4">
    <source>
        <dbReference type="ARBA" id="ARBA00016218"/>
    </source>
</evidence>
<dbReference type="KEGG" id="sbw:TGUWTKB_3920"/>
<comment type="function">
    <text evidence="10">Catalyzes the transfer of pyrophosphate from adenosine triphosphate (ATP) to 6-hydroxymethyl-7,8-dihydropterin, an enzymatic step in folate biosynthesis pathway.</text>
</comment>
<dbReference type="GO" id="GO:0016301">
    <property type="term" value="F:kinase activity"/>
    <property type="evidence" value="ECO:0007669"/>
    <property type="project" value="UniProtKB-KW"/>
</dbReference>
<proteinExistence type="inferred from homology"/>
<keyword evidence="6" id="KW-0547">Nucleotide-binding</keyword>
<evidence type="ECO:0000259" key="13">
    <source>
        <dbReference type="Pfam" id="PF01288"/>
    </source>
</evidence>
<evidence type="ECO:0000256" key="1">
    <source>
        <dbReference type="ARBA" id="ARBA00005051"/>
    </source>
</evidence>
<organism evidence="14 15">
    <name type="scientific">Candidatus Tachikawaea gelatinosa</name>
    <dbReference type="NCBI Taxonomy" id="1410383"/>
    <lineage>
        <taxon>Bacteria</taxon>
        <taxon>Pseudomonadati</taxon>
        <taxon>Pseudomonadota</taxon>
        <taxon>Gammaproteobacteria</taxon>
        <taxon>Enterobacterales</taxon>
        <taxon>Enterobacteriaceae</taxon>
        <taxon>Candidatus Tachikawaea</taxon>
    </lineage>
</organism>
<evidence type="ECO:0000313" key="15">
    <source>
        <dbReference type="Proteomes" id="UP000031627"/>
    </source>
</evidence>
<dbReference type="GO" id="GO:0046656">
    <property type="term" value="P:folic acid biosynthetic process"/>
    <property type="evidence" value="ECO:0007669"/>
    <property type="project" value="UniProtKB-KW"/>
</dbReference>
<evidence type="ECO:0000256" key="9">
    <source>
        <dbReference type="ARBA" id="ARBA00022909"/>
    </source>
</evidence>
<dbReference type="HOGENOM" id="CLU_097916_0_1_6"/>
<evidence type="ECO:0000256" key="11">
    <source>
        <dbReference type="ARBA" id="ARBA00029766"/>
    </source>
</evidence>
<keyword evidence="7 14" id="KW-0418">Kinase</keyword>
<evidence type="ECO:0000256" key="8">
    <source>
        <dbReference type="ARBA" id="ARBA00022840"/>
    </source>
</evidence>
<dbReference type="STRING" id="1410383.TGUWTKB_3920"/>
<dbReference type="Proteomes" id="UP000031627">
    <property type="component" value="Chromosome"/>
</dbReference>
<keyword evidence="9" id="KW-0289">Folate biosynthesis</keyword>
<gene>
    <name evidence="14" type="primary">folK</name>
    <name evidence="14" type="ORF">TGUWTKB_3920</name>
</gene>
<dbReference type="PANTHER" id="PTHR43071:SF1">
    <property type="entry name" value="2-AMINO-4-HYDROXY-6-HYDROXYMETHYLDIHYDROPTERIDINE PYROPHOSPHOKINASE"/>
    <property type="match status" value="1"/>
</dbReference>
<evidence type="ECO:0000256" key="5">
    <source>
        <dbReference type="ARBA" id="ARBA00022679"/>
    </source>
</evidence>
<accession>A0A090ALT7</accession>
<dbReference type="GO" id="GO:0005524">
    <property type="term" value="F:ATP binding"/>
    <property type="evidence" value="ECO:0007669"/>
    <property type="project" value="UniProtKB-KW"/>
</dbReference>
<dbReference type="AlphaFoldDB" id="A0A090ALT7"/>
<keyword evidence="15" id="KW-1185">Reference proteome</keyword>
<dbReference type="SUPFAM" id="SSF55083">
    <property type="entry name" value="6-hydroxymethyl-7,8-dihydropterin pyrophosphokinase, HPPK"/>
    <property type="match status" value="1"/>
</dbReference>
<dbReference type="CDD" id="cd00483">
    <property type="entry name" value="HPPK"/>
    <property type="match status" value="1"/>
</dbReference>
<dbReference type="OrthoDB" id="9808041at2"/>
<name>A0A090ALT7_9ENTR</name>
<dbReference type="UniPathway" id="UPA00077">
    <property type="reaction ID" value="UER00155"/>
</dbReference>
<evidence type="ECO:0000313" key="14">
    <source>
        <dbReference type="EMBL" id="BAP58619.1"/>
    </source>
</evidence>
<evidence type="ECO:0000256" key="10">
    <source>
        <dbReference type="ARBA" id="ARBA00029409"/>
    </source>
</evidence>
<evidence type="ECO:0000256" key="3">
    <source>
        <dbReference type="ARBA" id="ARBA00013253"/>
    </source>
</evidence>
<evidence type="ECO:0000256" key="12">
    <source>
        <dbReference type="ARBA" id="ARBA00033413"/>
    </source>
</evidence>
<reference evidence="15" key="1">
    <citation type="submission" date="2013-11" db="EMBL/GenBank/DDBJ databases">
        <title>Symbiont-containing voluminous jelly as an extraordinary maternal gift for overwintering insect nymphs.</title>
        <authorList>
            <person name="Kaiwa N."/>
            <person name="Hosokawa T."/>
            <person name="Nikoh N."/>
            <person name="Meng X.Y."/>
            <person name="Tanahashi M."/>
            <person name="Moriyama M."/>
            <person name="Maeda T."/>
            <person name="Yamaguchi K."/>
            <person name="Shigenobu S."/>
            <person name="Ito M."/>
            <person name="Fukatsu T."/>
        </authorList>
    </citation>
    <scope>NUCLEOTIDE SEQUENCE [LARGE SCALE GENOMIC DNA]</scope>
    <source>
        <strain evidence="15">UwTKB</strain>
    </source>
</reference>
<dbReference type="Gene3D" id="3.30.70.560">
    <property type="entry name" value="7,8-Dihydro-6-hydroxymethylpterin-pyrophosphokinase HPPK"/>
    <property type="match status" value="1"/>
</dbReference>
<dbReference type="RefSeq" id="WP_041063057.1">
    <property type="nucleotide sequence ID" value="NZ_AP014521.1"/>
</dbReference>
<comment type="pathway">
    <text evidence="1">Cofactor biosynthesis; tetrahydrofolate biosynthesis; 2-amino-4-hydroxy-6-hydroxymethyl-7,8-dihydropteridine diphosphate from 7,8-dihydroneopterin triphosphate: step 4/4.</text>
</comment>
<dbReference type="GO" id="GO:0003848">
    <property type="term" value="F:2-amino-4-hydroxy-6-hydroxymethyldihydropteridine diphosphokinase activity"/>
    <property type="evidence" value="ECO:0007669"/>
    <property type="project" value="UniProtKB-EC"/>
</dbReference>
<feature type="domain" description="7,8-dihydro-6-hydroxymethylpterin-pyrophosphokinase" evidence="13">
    <location>
        <begin position="5"/>
        <end position="134"/>
    </location>
</feature>
<dbReference type="NCBIfam" id="TIGR01498">
    <property type="entry name" value="folK"/>
    <property type="match status" value="1"/>
</dbReference>
<dbReference type="EMBL" id="AP014521">
    <property type="protein sequence ID" value="BAP58619.1"/>
    <property type="molecule type" value="Genomic_DNA"/>
</dbReference>
<dbReference type="InterPro" id="IPR000550">
    <property type="entry name" value="Hppk"/>
</dbReference>
<comment type="similarity">
    <text evidence="2">Belongs to the HPPK family.</text>
</comment>
<dbReference type="InterPro" id="IPR035907">
    <property type="entry name" value="Hppk_sf"/>
</dbReference>
<reference evidence="14 15" key="2">
    <citation type="journal article" date="2014" name="Curr. Biol.">
        <title>Symbiont-Supplemented Maternal Investment Underpinning Host's Ecological Adaptation.</title>
        <authorList>
            <person name="Kaiwa N."/>
            <person name="Hosokawa T."/>
            <person name="Nikoh N."/>
            <person name="Tanahashi M."/>
            <person name="Moriyama M."/>
            <person name="Meng X.Y."/>
            <person name="Maeda T."/>
            <person name="Yamaguchi K."/>
            <person name="Shigenobu S."/>
            <person name="Ito M."/>
            <person name="Fukatsu T."/>
        </authorList>
    </citation>
    <scope>NUCLEOTIDE SEQUENCE [LARGE SCALE GENOMIC DNA]</scope>
    <source>
        <strain evidence="14 15">UwTKB</strain>
    </source>
</reference>
<sequence length="160" mass="18680">MTYTYIALGSNLNNPLQQIKKAIKSIDQISLTKRIKTSSFYQTKPYGFLNQPDYINAVVLLKTEINVYHFMQKIQTIELKQGRVRNLSNKWHSRIIDIDILLFGDLKICTSYLTIPHYDIYNRNFFLIPLYEITSNLVFPDGNKLSEILKKTSTNDIKII</sequence>
<dbReference type="GO" id="GO:0046654">
    <property type="term" value="P:tetrahydrofolate biosynthetic process"/>
    <property type="evidence" value="ECO:0007669"/>
    <property type="project" value="UniProtKB-UniPathway"/>
</dbReference>
<keyword evidence="5" id="KW-0808">Transferase</keyword>
<keyword evidence="8" id="KW-0067">ATP-binding</keyword>